<name>A0ABQ5NCG7_9CLOT</name>
<feature type="transmembrane region" description="Helical" evidence="1">
    <location>
        <begin position="6"/>
        <end position="23"/>
    </location>
</feature>
<sequence>MSKLDIILFITACVSLTMTFVLYKKQNQKPQDIIYIDSTDKKSDGGKSI</sequence>
<proteinExistence type="predicted"/>
<dbReference type="Proteomes" id="UP001208567">
    <property type="component" value="Unassembled WGS sequence"/>
</dbReference>
<protein>
    <recommendedName>
        <fullName evidence="4">Lipoprotein</fullName>
    </recommendedName>
</protein>
<dbReference type="EMBL" id="BRXR01000002">
    <property type="protein sequence ID" value="GLC32899.1"/>
    <property type="molecule type" value="Genomic_DNA"/>
</dbReference>
<evidence type="ECO:0000313" key="2">
    <source>
        <dbReference type="EMBL" id="GLC32899.1"/>
    </source>
</evidence>
<organism evidence="2 3">
    <name type="scientific">Clostridium omnivorum</name>
    <dbReference type="NCBI Taxonomy" id="1604902"/>
    <lineage>
        <taxon>Bacteria</taxon>
        <taxon>Bacillati</taxon>
        <taxon>Bacillota</taxon>
        <taxon>Clostridia</taxon>
        <taxon>Eubacteriales</taxon>
        <taxon>Clostridiaceae</taxon>
        <taxon>Clostridium</taxon>
    </lineage>
</organism>
<keyword evidence="3" id="KW-1185">Reference proteome</keyword>
<evidence type="ECO:0008006" key="4">
    <source>
        <dbReference type="Google" id="ProtNLM"/>
    </source>
</evidence>
<keyword evidence="1" id="KW-0472">Membrane</keyword>
<dbReference type="RefSeq" id="WP_264852359.1">
    <property type="nucleotide sequence ID" value="NZ_BRXR01000002.1"/>
</dbReference>
<evidence type="ECO:0000313" key="3">
    <source>
        <dbReference type="Proteomes" id="UP001208567"/>
    </source>
</evidence>
<gene>
    <name evidence="2" type="ORF">bsdE14_43090</name>
</gene>
<comment type="caution">
    <text evidence="2">The sequence shown here is derived from an EMBL/GenBank/DDBJ whole genome shotgun (WGS) entry which is preliminary data.</text>
</comment>
<keyword evidence="1" id="KW-1133">Transmembrane helix</keyword>
<accession>A0ABQ5NCG7</accession>
<reference evidence="2 3" key="1">
    <citation type="journal article" date="2024" name="Int. J. Syst. Evol. Microbiol.">
        <title>Clostridium omnivorum sp. nov., isolated from anoxic soil under the treatment of reductive soil disinfestation.</title>
        <authorList>
            <person name="Ueki A."/>
            <person name="Tonouchi A."/>
            <person name="Kaku N."/>
            <person name="Honma S."/>
            <person name="Ueki K."/>
        </authorList>
    </citation>
    <scope>NUCLEOTIDE SEQUENCE [LARGE SCALE GENOMIC DNA]</scope>
    <source>
        <strain evidence="2 3">E14</strain>
    </source>
</reference>
<evidence type="ECO:0000256" key="1">
    <source>
        <dbReference type="SAM" id="Phobius"/>
    </source>
</evidence>
<keyword evidence="1" id="KW-0812">Transmembrane</keyword>